<dbReference type="EnsemblMetazoa" id="CJA34251.1">
    <property type="protein sequence ID" value="CJA34251.1"/>
    <property type="gene ID" value="WBGene00210098"/>
</dbReference>
<dbReference type="AlphaFoldDB" id="A0A8R1IJL9"/>
<reference evidence="3" key="1">
    <citation type="submission" date="2010-08" db="EMBL/GenBank/DDBJ databases">
        <authorList>
            <consortium name="Caenorhabditis japonica Sequencing Consortium"/>
            <person name="Wilson R.K."/>
        </authorList>
    </citation>
    <scope>NUCLEOTIDE SEQUENCE [LARGE SCALE GENOMIC DNA]</scope>
    <source>
        <strain evidence="3">DF5081</strain>
    </source>
</reference>
<proteinExistence type="predicted"/>
<dbReference type="Proteomes" id="UP000005237">
    <property type="component" value="Unassembled WGS sequence"/>
</dbReference>
<keyword evidence="3" id="KW-1185">Reference proteome</keyword>
<evidence type="ECO:0000313" key="2">
    <source>
        <dbReference type="EnsemblMetazoa" id="CJA34251.1"/>
    </source>
</evidence>
<evidence type="ECO:0000313" key="3">
    <source>
        <dbReference type="Proteomes" id="UP000005237"/>
    </source>
</evidence>
<sequence length="87" mass="9823">MRVDNAAGSGDRRRPRVHLSPPSSPPSPMRGWVNMGSPSLSLGSREMYEDCSVSSYVCDEKYRNFDTIIVYCAKLQRNTTRRQAPKT</sequence>
<protein>
    <submittedName>
        <fullName evidence="2">Uncharacterized protein</fullName>
    </submittedName>
</protein>
<accession>A0A8R1IJL9</accession>
<evidence type="ECO:0000256" key="1">
    <source>
        <dbReference type="SAM" id="MobiDB-lite"/>
    </source>
</evidence>
<name>A0A8R1IJL9_CAEJA</name>
<feature type="region of interest" description="Disordered" evidence="1">
    <location>
        <begin position="1"/>
        <end position="34"/>
    </location>
</feature>
<organism evidence="2 3">
    <name type="scientific">Caenorhabditis japonica</name>
    <dbReference type="NCBI Taxonomy" id="281687"/>
    <lineage>
        <taxon>Eukaryota</taxon>
        <taxon>Metazoa</taxon>
        <taxon>Ecdysozoa</taxon>
        <taxon>Nematoda</taxon>
        <taxon>Chromadorea</taxon>
        <taxon>Rhabditida</taxon>
        <taxon>Rhabditina</taxon>
        <taxon>Rhabditomorpha</taxon>
        <taxon>Rhabditoidea</taxon>
        <taxon>Rhabditidae</taxon>
        <taxon>Peloderinae</taxon>
        <taxon>Caenorhabditis</taxon>
    </lineage>
</organism>
<reference evidence="2" key="2">
    <citation type="submission" date="2022-06" db="UniProtKB">
        <authorList>
            <consortium name="EnsemblMetazoa"/>
        </authorList>
    </citation>
    <scope>IDENTIFICATION</scope>
    <source>
        <strain evidence="2">DF5081</strain>
    </source>
</reference>